<reference evidence="1 2" key="2">
    <citation type="journal article" date="2009" name="PLoS ONE">
        <title>An integrated genetic and cytogenetic map of the cucumber genome.</title>
        <authorList>
            <person name="Ren Y."/>
            <person name="Zhang Z."/>
            <person name="Liu J."/>
            <person name="Staub J.E."/>
            <person name="Han Y."/>
            <person name="Cheng Z."/>
            <person name="Li X."/>
            <person name="Lu J."/>
            <person name="Miao H."/>
            <person name="Kang H."/>
            <person name="Xie B."/>
            <person name="Gu X."/>
            <person name="Wang X."/>
            <person name="Du Y."/>
            <person name="Jin W."/>
            <person name="Huang S."/>
        </authorList>
    </citation>
    <scope>NUCLEOTIDE SEQUENCE [LARGE SCALE GENOMIC DNA]</scope>
    <source>
        <strain evidence="2">cv. 9930</strain>
    </source>
</reference>
<sequence>MQPIKHLSHQPCVCGRRGVSAGVLRCRAAPTPEMKKKMMMGRWRMVWRRIKKRIIMSWRCRAHEMRVQGYDRESYLQNFDDGFTMMMMMGATGEDSDVISRSFSARFAISRPLSS</sequence>
<evidence type="ECO:0000313" key="2">
    <source>
        <dbReference type="Proteomes" id="UP000029981"/>
    </source>
</evidence>
<accession>A0A0A0LAV8</accession>
<reference evidence="1 2" key="3">
    <citation type="journal article" date="2010" name="BMC Genomics">
        <title>Transcriptome sequencing and comparative analysis of cucumber flowers with different sex types.</title>
        <authorList>
            <person name="Guo S."/>
            <person name="Zheng Y."/>
            <person name="Joung J.G."/>
            <person name="Liu S."/>
            <person name="Zhang Z."/>
            <person name="Crasta O.R."/>
            <person name="Sobral B.W."/>
            <person name="Xu Y."/>
            <person name="Huang S."/>
            <person name="Fei Z."/>
        </authorList>
    </citation>
    <scope>NUCLEOTIDE SEQUENCE [LARGE SCALE GENOMIC DNA]</scope>
    <source>
        <strain evidence="2">cv. 9930</strain>
    </source>
</reference>
<proteinExistence type="predicted"/>
<dbReference type="Proteomes" id="UP000029981">
    <property type="component" value="Chromosome 3"/>
</dbReference>
<name>A0A0A0LAV8_CUCSA</name>
<dbReference type="PANTHER" id="PTHR33168">
    <property type="entry name" value="STRESS INDUCED PROTEIN-RELATED"/>
    <property type="match status" value="1"/>
</dbReference>
<reference evidence="1 2" key="1">
    <citation type="journal article" date="2009" name="Nat. Genet.">
        <title>The genome of the cucumber, Cucumis sativus L.</title>
        <authorList>
            <person name="Huang S."/>
            <person name="Li R."/>
            <person name="Zhang Z."/>
            <person name="Li L."/>
            <person name="Gu X."/>
            <person name="Fan W."/>
            <person name="Lucas W.J."/>
            <person name="Wang X."/>
            <person name="Xie B."/>
            <person name="Ni P."/>
            <person name="Ren Y."/>
            <person name="Zhu H."/>
            <person name="Li J."/>
            <person name="Lin K."/>
            <person name="Jin W."/>
            <person name="Fei Z."/>
            <person name="Li G."/>
            <person name="Staub J."/>
            <person name="Kilian A."/>
            <person name="van der Vossen E.A."/>
            <person name="Wu Y."/>
            <person name="Guo J."/>
            <person name="He J."/>
            <person name="Jia Z."/>
            <person name="Ren Y."/>
            <person name="Tian G."/>
            <person name="Lu Y."/>
            <person name="Ruan J."/>
            <person name="Qian W."/>
            <person name="Wang M."/>
            <person name="Huang Q."/>
            <person name="Li B."/>
            <person name="Xuan Z."/>
            <person name="Cao J."/>
            <person name="Asan"/>
            <person name="Wu Z."/>
            <person name="Zhang J."/>
            <person name="Cai Q."/>
            <person name="Bai Y."/>
            <person name="Zhao B."/>
            <person name="Han Y."/>
            <person name="Li Y."/>
            <person name="Li X."/>
            <person name="Wang S."/>
            <person name="Shi Q."/>
            <person name="Liu S."/>
            <person name="Cho W.K."/>
            <person name="Kim J.Y."/>
            <person name="Xu Y."/>
            <person name="Heller-Uszynska K."/>
            <person name="Miao H."/>
            <person name="Cheng Z."/>
            <person name="Zhang S."/>
            <person name="Wu J."/>
            <person name="Yang Y."/>
            <person name="Kang H."/>
            <person name="Li M."/>
            <person name="Liang H."/>
            <person name="Ren X."/>
            <person name="Shi Z."/>
            <person name="Wen M."/>
            <person name="Jian M."/>
            <person name="Yang H."/>
            <person name="Zhang G."/>
            <person name="Yang Z."/>
            <person name="Chen R."/>
            <person name="Liu S."/>
            <person name="Li J."/>
            <person name="Ma L."/>
            <person name="Liu H."/>
            <person name="Zhou Y."/>
            <person name="Zhao J."/>
            <person name="Fang X."/>
            <person name="Li G."/>
            <person name="Fang L."/>
            <person name="Li Y."/>
            <person name="Liu D."/>
            <person name="Zheng H."/>
            <person name="Zhang Y."/>
            <person name="Qin N."/>
            <person name="Li Z."/>
            <person name="Yang G."/>
            <person name="Yang S."/>
            <person name="Bolund L."/>
            <person name="Kristiansen K."/>
            <person name="Zheng H."/>
            <person name="Li S."/>
            <person name="Zhang X."/>
            <person name="Yang H."/>
            <person name="Wang J."/>
            <person name="Sun R."/>
            <person name="Zhang B."/>
            <person name="Jiang S."/>
            <person name="Wang J."/>
            <person name="Du Y."/>
            <person name="Li S."/>
        </authorList>
    </citation>
    <scope>NUCLEOTIDE SEQUENCE [LARGE SCALE GENOMIC DNA]</scope>
    <source>
        <strain evidence="2">cv. 9930</strain>
    </source>
</reference>
<dbReference type="Gramene" id="KGN58064">
    <property type="protein sequence ID" value="KGN58064"/>
    <property type="gene ID" value="Csa_3G481240"/>
</dbReference>
<dbReference type="AlphaFoldDB" id="A0A0A0LAV8"/>
<gene>
    <name evidence="1" type="ORF">Csa_3G481240</name>
</gene>
<dbReference type="EMBL" id="CM002924">
    <property type="protein sequence ID" value="KGN58064.1"/>
    <property type="molecule type" value="Genomic_DNA"/>
</dbReference>
<organism evidence="1 2">
    <name type="scientific">Cucumis sativus</name>
    <name type="common">Cucumber</name>
    <dbReference type="NCBI Taxonomy" id="3659"/>
    <lineage>
        <taxon>Eukaryota</taxon>
        <taxon>Viridiplantae</taxon>
        <taxon>Streptophyta</taxon>
        <taxon>Embryophyta</taxon>
        <taxon>Tracheophyta</taxon>
        <taxon>Spermatophyta</taxon>
        <taxon>Magnoliopsida</taxon>
        <taxon>eudicotyledons</taxon>
        <taxon>Gunneridae</taxon>
        <taxon>Pentapetalae</taxon>
        <taxon>rosids</taxon>
        <taxon>fabids</taxon>
        <taxon>Cucurbitales</taxon>
        <taxon>Cucurbitaceae</taxon>
        <taxon>Benincaseae</taxon>
        <taxon>Cucumis</taxon>
    </lineage>
</organism>
<reference evidence="1 2" key="4">
    <citation type="journal article" date="2011" name="BMC Genomics">
        <title>RNA-Seq improves annotation of protein-coding genes in the cucumber genome.</title>
        <authorList>
            <person name="Li Z."/>
            <person name="Zhang Z."/>
            <person name="Yan P."/>
            <person name="Huang S."/>
            <person name="Fei Z."/>
            <person name="Lin K."/>
        </authorList>
    </citation>
    <scope>NUCLEOTIDE SEQUENCE [LARGE SCALE GENOMIC DNA]</scope>
    <source>
        <strain evidence="2">cv. 9930</strain>
    </source>
</reference>
<evidence type="ECO:0000313" key="1">
    <source>
        <dbReference type="EMBL" id="KGN58064.1"/>
    </source>
</evidence>
<protein>
    <submittedName>
        <fullName evidence="1">Uncharacterized protein</fullName>
    </submittedName>
</protein>
<keyword evidence="2" id="KW-1185">Reference proteome</keyword>